<reference evidence="2 3" key="1">
    <citation type="journal article" date="2019" name="Nat. Ecol. Evol.">
        <title>Megaphylogeny resolves global patterns of mushroom evolution.</title>
        <authorList>
            <person name="Varga T."/>
            <person name="Krizsan K."/>
            <person name="Foldi C."/>
            <person name="Dima B."/>
            <person name="Sanchez-Garcia M."/>
            <person name="Sanchez-Ramirez S."/>
            <person name="Szollosi G.J."/>
            <person name="Szarkandi J.G."/>
            <person name="Papp V."/>
            <person name="Albert L."/>
            <person name="Andreopoulos W."/>
            <person name="Angelini C."/>
            <person name="Antonin V."/>
            <person name="Barry K.W."/>
            <person name="Bougher N.L."/>
            <person name="Buchanan P."/>
            <person name="Buyck B."/>
            <person name="Bense V."/>
            <person name="Catcheside P."/>
            <person name="Chovatia M."/>
            <person name="Cooper J."/>
            <person name="Damon W."/>
            <person name="Desjardin D."/>
            <person name="Finy P."/>
            <person name="Geml J."/>
            <person name="Haridas S."/>
            <person name="Hughes K."/>
            <person name="Justo A."/>
            <person name="Karasinski D."/>
            <person name="Kautmanova I."/>
            <person name="Kiss B."/>
            <person name="Kocsube S."/>
            <person name="Kotiranta H."/>
            <person name="LaButti K.M."/>
            <person name="Lechner B.E."/>
            <person name="Liimatainen K."/>
            <person name="Lipzen A."/>
            <person name="Lukacs Z."/>
            <person name="Mihaltcheva S."/>
            <person name="Morgado L.N."/>
            <person name="Niskanen T."/>
            <person name="Noordeloos M.E."/>
            <person name="Ohm R.A."/>
            <person name="Ortiz-Santana B."/>
            <person name="Ovrebo C."/>
            <person name="Racz N."/>
            <person name="Riley R."/>
            <person name="Savchenko A."/>
            <person name="Shiryaev A."/>
            <person name="Soop K."/>
            <person name="Spirin V."/>
            <person name="Szebenyi C."/>
            <person name="Tomsovsky M."/>
            <person name="Tulloss R.E."/>
            <person name="Uehling J."/>
            <person name="Grigoriev I.V."/>
            <person name="Vagvolgyi C."/>
            <person name="Papp T."/>
            <person name="Martin F.M."/>
            <person name="Miettinen O."/>
            <person name="Hibbett D.S."/>
            <person name="Nagy L.G."/>
        </authorList>
    </citation>
    <scope>NUCLEOTIDE SEQUENCE [LARGE SCALE GENOMIC DNA]</scope>
    <source>
        <strain evidence="2 3">CBS 962.96</strain>
    </source>
</reference>
<feature type="transmembrane region" description="Helical" evidence="1">
    <location>
        <begin position="20"/>
        <end position="40"/>
    </location>
</feature>
<protein>
    <submittedName>
        <fullName evidence="2">Uncharacterized protein</fullName>
    </submittedName>
</protein>
<sequence>MVSVFDLSSTDAMSNDALHQMQVVMVIAAATLGMYLWDICTNLKDDFRLLLTCKHHPFPTFIYFVARGHAHRHIVDNSKCVLAKRKSLYEI</sequence>
<organism evidence="2 3">
    <name type="scientific">Dendrothele bispora (strain CBS 962.96)</name>
    <dbReference type="NCBI Taxonomy" id="1314807"/>
    <lineage>
        <taxon>Eukaryota</taxon>
        <taxon>Fungi</taxon>
        <taxon>Dikarya</taxon>
        <taxon>Basidiomycota</taxon>
        <taxon>Agaricomycotina</taxon>
        <taxon>Agaricomycetes</taxon>
        <taxon>Agaricomycetidae</taxon>
        <taxon>Agaricales</taxon>
        <taxon>Agaricales incertae sedis</taxon>
        <taxon>Dendrothele</taxon>
    </lineage>
</organism>
<proteinExistence type="predicted"/>
<dbReference type="OrthoDB" id="3038990at2759"/>
<name>A0A4S8LXP0_DENBC</name>
<keyword evidence="1" id="KW-0472">Membrane</keyword>
<dbReference type="AlphaFoldDB" id="A0A4S8LXP0"/>
<dbReference type="Proteomes" id="UP000297245">
    <property type="component" value="Unassembled WGS sequence"/>
</dbReference>
<dbReference type="EMBL" id="ML179229">
    <property type="protein sequence ID" value="THU94221.1"/>
    <property type="molecule type" value="Genomic_DNA"/>
</dbReference>
<keyword evidence="1" id="KW-1133">Transmembrane helix</keyword>
<evidence type="ECO:0000256" key="1">
    <source>
        <dbReference type="SAM" id="Phobius"/>
    </source>
</evidence>
<keyword evidence="3" id="KW-1185">Reference proteome</keyword>
<evidence type="ECO:0000313" key="2">
    <source>
        <dbReference type="EMBL" id="THU94221.1"/>
    </source>
</evidence>
<accession>A0A4S8LXP0</accession>
<gene>
    <name evidence="2" type="ORF">K435DRAFT_860758</name>
</gene>
<evidence type="ECO:0000313" key="3">
    <source>
        <dbReference type="Proteomes" id="UP000297245"/>
    </source>
</evidence>
<keyword evidence="1" id="KW-0812">Transmembrane</keyword>